<dbReference type="AlphaFoldDB" id="A0A918PUB6"/>
<keyword evidence="6" id="KW-1185">Reference proteome</keyword>
<dbReference type="Gene3D" id="3.40.50.1970">
    <property type="match status" value="1"/>
</dbReference>
<dbReference type="CDD" id="cd08551">
    <property type="entry name" value="Fe-ADH"/>
    <property type="match status" value="1"/>
</dbReference>
<keyword evidence="2" id="KW-0560">Oxidoreductase</keyword>
<gene>
    <name evidence="5" type="ORF">GCM10007049_12730</name>
</gene>
<dbReference type="SUPFAM" id="SSF56796">
    <property type="entry name" value="Dehydroquinate synthase-like"/>
    <property type="match status" value="1"/>
</dbReference>
<proteinExistence type="inferred from homology"/>
<dbReference type="InterPro" id="IPR001670">
    <property type="entry name" value="ADH_Fe/GldA"/>
</dbReference>
<dbReference type="EMBL" id="BMWX01000002">
    <property type="protein sequence ID" value="GGZ21503.1"/>
    <property type="molecule type" value="Genomic_DNA"/>
</dbReference>
<evidence type="ECO:0000313" key="5">
    <source>
        <dbReference type="EMBL" id="GGZ21503.1"/>
    </source>
</evidence>
<dbReference type="PANTHER" id="PTHR11496">
    <property type="entry name" value="ALCOHOL DEHYDROGENASE"/>
    <property type="match status" value="1"/>
</dbReference>
<dbReference type="GO" id="GO:0004022">
    <property type="term" value="F:alcohol dehydrogenase (NAD+) activity"/>
    <property type="evidence" value="ECO:0007669"/>
    <property type="project" value="TreeGrafter"/>
</dbReference>
<feature type="domain" description="Fe-containing alcohol dehydrogenase-like C-terminal" evidence="4">
    <location>
        <begin position="186"/>
        <end position="379"/>
    </location>
</feature>
<dbReference type="RefSeq" id="WP_018472180.1">
    <property type="nucleotide sequence ID" value="NZ_BMWX01000002.1"/>
</dbReference>
<dbReference type="PANTHER" id="PTHR11496:SF102">
    <property type="entry name" value="ALCOHOL DEHYDROGENASE 4"/>
    <property type="match status" value="1"/>
</dbReference>
<reference evidence="5" key="1">
    <citation type="journal article" date="2014" name="Int. J. Syst. Evol. Microbiol.">
        <title>Complete genome sequence of Corynebacterium casei LMG S-19264T (=DSM 44701T), isolated from a smear-ripened cheese.</title>
        <authorList>
            <consortium name="US DOE Joint Genome Institute (JGI-PGF)"/>
            <person name="Walter F."/>
            <person name="Albersmeier A."/>
            <person name="Kalinowski J."/>
            <person name="Ruckert C."/>
        </authorList>
    </citation>
    <scope>NUCLEOTIDE SEQUENCE</scope>
    <source>
        <strain evidence="5">KCTC 12368</strain>
    </source>
</reference>
<protein>
    <submittedName>
        <fullName evidence="5">Alcohol dehydrogenase</fullName>
    </submittedName>
</protein>
<evidence type="ECO:0000313" key="6">
    <source>
        <dbReference type="Proteomes" id="UP000619457"/>
    </source>
</evidence>
<sequence length="381" mass="41231">MRAIQLLQPSKLVFGSGSWELFVEDTLQAAPKKVYLLIAEPLTKALKPGIDRLKASGIRLRLSVYEAGEPTFGLYQQYLREVKSFQPQVIVGIGGGSVLDLAKILAAMQDSTSELSEFIGINLLESRKTALICIPTTAGTGSEVSPNAILLDEETMEKKGVISPYLVPDATYIDPDLTLGLPAKITAETGIDALSHCIEAYTNKFSHPLIDDYALRGISLIGQNLLRAYTDGSDIEARTAVALGSMYGGLCLGPVNTAAVHALSYPLGGKYHVPHGLANAVLLPEVMAYNLSSDVSKHEQIALAIGAKKGNSPEETAKNGLEKIKEMVRLCNIPQDLSHLGVEKEDVTELATMAMRVSRLLKNNPKEMTLEDAEQIYYSLF</sequence>
<comment type="caution">
    <text evidence="5">The sequence shown here is derived from an EMBL/GenBank/DDBJ whole genome shotgun (WGS) entry which is preliminary data.</text>
</comment>
<dbReference type="Pfam" id="PF25137">
    <property type="entry name" value="ADH_Fe_C"/>
    <property type="match status" value="1"/>
</dbReference>
<evidence type="ECO:0000256" key="1">
    <source>
        <dbReference type="ARBA" id="ARBA00007358"/>
    </source>
</evidence>
<dbReference type="Pfam" id="PF00465">
    <property type="entry name" value="Fe-ADH"/>
    <property type="match status" value="1"/>
</dbReference>
<dbReference type="InterPro" id="IPR039697">
    <property type="entry name" value="Alcohol_dehydrogenase_Fe"/>
</dbReference>
<evidence type="ECO:0000259" key="3">
    <source>
        <dbReference type="Pfam" id="PF00465"/>
    </source>
</evidence>
<feature type="domain" description="Alcohol dehydrogenase iron-type/glycerol dehydrogenase GldA" evidence="3">
    <location>
        <begin position="9"/>
        <end position="175"/>
    </location>
</feature>
<accession>A0A918PUB6</accession>
<evidence type="ECO:0000256" key="2">
    <source>
        <dbReference type="ARBA" id="ARBA00023002"/>
    </source>
</evidence>
<dbReference type="Proteomes" id="UP000619457">
    <property type="component" value="Unassembled WGS sequence"/>
</dbReference>
<dbReference type="InterPro" id="IPR056798">
    <property type="entry name" value="ADH_Fe_C"/>
</dbReference>
<evidence type="ECO:0000259" key="4">
    <source>
        <dbReference type="Pfam" id="PF25137"/>
    </source>
</evidence>
<name>A0A918PUB6_9BACT</name>
<comment type="similarity">
    <text evidence="1">Belongs to the iron-containing alcohol dehydrogenase family.</text>
</comment>
<reference evidence="5" key="2">
    <citation type="submission" date="2020-09" db="EMBL/GenBank/DDBJ databases">
        <authorList>
            <person name="Sun Q."/>
            <person name="Kim S."/>
        </authorList>
    </citation>
    <scope>NUCLEOTIDE SEQUENCE</scope>
    <source>
        <strain evidence="5">KCTC 12368</strain>
    </source>
</reference>
<dbReference type="FunFam" id="3.40.50.1970:FF:000003">
    <property type="entry name" value="Alcohol dehydrogenase, iron-containing"/>
    <property type="match status" value="1"/>
</dbReference>
<dbReference type="Gene3D" id="1.20.1090.10">
    <property type="entry name" value="Dehydroquinate synthase-like - alpha domain"/>
    <property type="match status" value="1"/>
</dbReference>
<dbReference type="GO" id="GO:0046872">
    <property type="term" value="F:metal ion binding"/>
    <property type="evidence" value="ECO:0007669"/>
    <property type="project" value="InterPro"/>
</dbReference>
<organism evidence="5 6">
    <name type="scientific">Echinicola pacifica</name>
    <dbReference type="NCBI Taxonomy" id="346377"/>
    <lineage>
        <taxon>Bacteria</taxon>
        <taxon>Pseudomonadati</taxon>
        <taxon>Bacteroidota</taxon>
        <taxon>Cytophagia</taxon>
        <taxon>Cytophagales</taxon>
        <taxon>Cyclobacteriaceae</taxon>
        <taxon>Echinicola</taxon>
    </lineage>
</organism>
<dbReference type="FunFam" id="1.20.1090.10:FF:000001">
    <property type="entry name" value="Aldehyde-alcohol dehydrogenase"/>
    <property type="match status" value="1"/>
</dbReference>